<dbReference type="InterPro" id="IPR011660">
    <property type="entry name" value="VapB-like"/>
</dbReference>
<dbReference type="KEGG" id="nah:F5544_38005"/>
<protein>
    <submittedName>
        <fullName evidence="2">Uncharacterized protein</fullName>
    </submittedName>
</protein>
<proteinExistence type="predicted"/>
<evidence type="ECO:0000313" key="2">
    <source>
        <dbReference type="EMBL" id="QIS15427.1"/>
    </source>
</evidence>
<evidence type="ECO:0000256" key="1">
    <source>
        <dbReference type="ARBA" id="ARBA00022649"/>
    </source>
</evidence>
<reference evidence="2 3" key="1">
    <citation type="journal article" date="2019" name="ACS Chem. Biol.">
        <title>Identification and Mobilization of a Cryptic Antibiotic Biosynthesis Gene Locus from a Human-Pathogenic Nocardia Isolate.</title>
        <authorList>
            <person name="Herisse M."/>
            <person name="Ishida K."/>
            <person name="Porter J.L."/>
            <person name="Howden B."/>
            <person name="Hertweck C."/>
            <person name="Stinear T.P."/>
            <person name="Pidot S.J."/>
        </authorList>
    </citation>
    <scope>NUCLEOTIDE SEQUENCE [LARGE SCALE GENOMIC DNA]</scope>
    <source>
        <strain evidence="2 3">AUSMDU00012717</strain>
    </source>
</reference>
<dbReference type="EMBL" id="CP046172">
    <property type="protein sequence ID" value="QIS15427.1"/>
    <property type="molecule type" value="Genomic_DNA"/>
</dbReference>
<organism evidence="2 3">
    <name type="scientific">Nocardia arthritidis</name>
    <dbReference type="NCBI Taxonomy" id="228602"/>
    <lineage>
        <taxon>Bacteria</taxon>
        <taxon>Bacillati</taxon>
        <taxon>Actinomycetota</taxon>
        <taxon>Actinomycetes</taxon>
        <taxon>Mycobacteriales</taxon>
        <taxon>Nocardiaceae</taxon>
        <taxon>Nocardia</taxon>
    </lineage>
</organism>
<name>A0A6G9YQQ4_9NOCA</name>
<evidence type="ECO:0000313" key="3">
    <source>
        <dbReference type="Proteomes" id="UP000503540"/>
    </source>
</evidence>
<dbReference type="AlphaFoldDB" id="A0A6G9YQQ4"/>
<dbReference type="Proteomes" id="UP000503540">
    <property type="component" value="Chromosome"/>
</dbReference>
<keyword evidence="3" id="KW-1185">Reference proteome</keyword>
<dbReference type="Pfam" id="PF07704">
    <property type="entry name" value="PSK_trans_fac"/>
    <property type="match status" value="1"/>
</dbReference>
<keyword evidence="1" id="KW-1277">Toxin-antitoxin system</keyword>
<sequence>MRVDIGDIDMGLNIKNEQVHALVREAAERTGMSQTSVVEEAVKRMLKELDAEQKAAQQSRKERMYEILADIDAIMTPEMRASLTTDDLYDDQGMPA</sequence>
<accession>A0A6G9YQQ4</accession>
<gene>
    <name evidence="2" type="ORF">F5544_38005</name>
</gene>